<evidence type="ECO:0000313" key="2">
    <source>
        <dbReference type="EMBL" id="MBX20120.1"/>
    </source>
</evidence>
<organism evidence="2">
    <name type="scientific">Rhizophora mucronata</name>
    <name type="common">Asiatic mangrove</name>
    <dbReference type="NCBI Taxonomy" id="61149"/>
    <lineage>
        <taxon>Eukaryota</taxon>
        <taxon>Viridiplantae</taxon>
        <taxon>Streptophyta</taxon>
        <taxon>Embryophyta</taxon>
        <taxon>Tracheophyta</taxon>
        <taxon>Spermatophyta</taxon>
        <taxon>Magnoliopsida</taxon>
        <taxon>eudicotyledons</taxon>
        <taxon>Gunneridae</taxon>
        <taxon>Pentapetalae</taxon>
        <taxon>rosids</taxon>
        <taxon>fabids</taxon>
        <taxon>Malpighiales</taxon>
        <taxon>Rhizophoraceae</taxon>
        <taxon>Rhizophora</taxon>
    </lineage>
</organism>
<reference evidence="2" key="1">
    <citation type="submission" date="2018-02" db="EMBL/GenBank/DDBJ databases">
        <title>Rhizophora mucronata_Transcriptome.</title>
        <authorList>
            <person name="Meera S.P."/>
            <person name="Sreeshan A."/>
            <person name="Augustine A."/>
        </authorList>
    </citation>
    <scope>NUCLEOTIDE SEQUENCE</scope>
    <source>
        <tissue evidence="2">Leaf</tissue>
    </source>
</reference>
<name>A0A2P2LQ90_RHIMU</name>
<feature type="compositionally biased region" description="Polar residues" evidence="1">
    <location>
        <begin position="16"/>
        <end position="36"/>
    </location>
</feature>
<feature type="region of interest" description="Disordered" evidence="1">
    <location>
        <begin position="1"/>
        <end position="36"/>
    </location>
</feature>
<sequence length="36" mass="3778">MDESLGSKLDPAENPFSASNNGTSFFLSSSNPAMIN</sequence>
<accession>A0A2P2LQ90</accession>
<protein>
    <submittedName>
        <fullName evidence="2">Uncharacterized protein MANES_04G049600</fullName>
    </submittedName>
</protein>
<proteinExistence type="predicted"/>
<dbReference type="AlphaFoldDB" id="A0A2P2LQ90"/>
<dbReference type="EMBL" id="GGEC01039636">
    <property type="protein sequence ID" value="MBX20120.1"/>
    <property type="molecule type" value="Transcribed_RNA"/>
</dbReference>
<evidence type="ECO:0000256" key="1">
    <source>
        <dbReference type="SAM" id="MobiDB-lite"/>
    </source>
</evidence>